<proteinExistence type="predicted"/>
<reference evidence="1 2" key="1">
    <citation type="submission" date="2024-07" db="EMBL/GenBank/DDBJ databases">
        <title>Section-level genome sequencing and comparative genomics of Aspergillus sections Usti and Cavernicolus.</title>
        <authorList>
            <consortium name="Lawrence Berkeley National Laboratory"/>
            <person name="Nybo J.L."/>
            <person name="Vesth T.C."/>
            <person name="Theobald S."/>
            <person name="Frisvad J.C."/>
            <person name="Larsen T.O."/>
            <person name="Kjaerboelling I."/>
            <person name="Rothschild-Mancinelli K."/>
            <person name="Lyhne E.K."/>
            <person name="Kogle M.E."/>
            <person name="Barry K."/>
            <person name="Clum A."/>
            <person name="Na H."/>
            <person name="Ledsgaard L."/>
            <person name="Lin J."/>
            <person name="Lipzen A."/>
            <person name="Kuo A."/>
            <person name="Riley R."/>
            <person name="Mondo S."/>
            <person name="Labutti K."/>
            <person name="Haridas S."/>
            <person name="Pangalinan J."/>
            <person name="Salamov A.A."/>
            <person name="Simmons B.A."/>
            <person name="Magnuson J.K."/>
            <person name="Chen J."/>
            <person name="Drula E."/>
            <person name="Henrissat B."/>
            <person name="Wiebenga A."/>
            <person name="Lubbers R.J."/>
            <person name="Gomes A.C."/>
            <person name="Makela M.R."/>
            <person name="Stajich J."/>
            <person name="Grigoriev I.V."/>
            <person name="Mortensen U.H."/>
            <person name="De Vries R.P."/>
            <person name="Baker S.E."/>
            <person name="Andersen M.R."/>
        </authorList>
    </citation>
    <scope>NUCLEOTIDE SEQUENCE [LARGE SCALE GENOMIC DNA]</scope>
    <source>
        <strain evidence="1 2">CBS 588.65</strain>
    </source>
</reference>
<sequence>MALDYLPSWGQLPVEQYLIESWNPASTEQPPTQRARLVKQFLNLDQLNSDWYPTHGATDPDAQPARVPTEEEISTILRPWRSDNMRRRAWRVWQVYTNAGGNNPLLLRTWYDPADDERVESWATLSEEFADDADWAILDDRAIFDFGAGPWQQVLEILPEIAIPLVQDTSPGYVRRKDWRADMDDYTFYSRFKEGLNAVKRSNPSWRNDLNILVKKNAAARGFLHLVSRSYILIADKETFETDHFLLAYLDAKGRVTMQGRIFVDEDRLTEVSLEWFEQRPPIEVFEEGRLGAEYVVAAGNEGDREVYYWTRGDLEDDPPLGDED</sequence>
<dbReference type="EMBL" id="JBFXLT010000008">
    <property type="protein sequence ID" value="KAL2820057.1"/>
    <property type="molecule type" value="Genomic_DNA"/>
</dbReference>
<protein>
    <submittedName>
        <fullName evidence="1">Uncharacterized protein</fullName>
    </submittedName>
</protein>
<accession>A0ABR4HX24</accession>
<evidence type="ECO:0000313" key="2">
    <source>
        <dbReference type="Proteomes" id="UP001610334"/>
    </source>
</evidence>
<comment type="caution">
    <text evidence="1">The sequence shown here is derived from an EMBL/GenBank/DDBJ whole genome shotgun (WGS) entry which is preliminary data.</text>
</comment>
<gene>
    <name evidence="1" type="ORF">BJX63DRAFT_428381</name>
</gene>
<name>A0ABR4HX24_9EURO</name>
<dbReference type="Proteomes" id="UP001610334">
    <property type="component" value="Unassembled WGS sequence"/>
</dbReference>
<organism evidence="1 2">
    <name type="scientific">Aspergillus granulosus</name>
    <dbReference type="NCBI Taxonomy" id="176169"/>
    <lineage>
        <taxon>Eukaryota</taxon>
        <taxon>Fungi</taxon>
        <taxon>Dikarya</taxon>
        <taxon>Ascomycota</taxon>
        <taxon>Pezizomycotina</taxon>
        <taxon>Eurotiomycetes</taxon>
        <taxon>Eurotiomycetidae</taxon>
        <taxon>Eurotiales</taxon>
        <taxon>Aspergillaceae</taxon>
        <taxon>Aspergillus</taxon>
        <taxon>Aspergillus subgen. Nidulantes</taxon>
    </lineage>
</organism>
<keyword evidence="2" id="KW-1185">Reference proteome</keyword>
<evidence type="ECO:0000313" key="1">
    <source>
        <dbReference type="EMBL" id="KAL2820057.1"/>
    </source>
</evidence>